<dbReference type="STRING" id="670482.SAMN04488542_10370"/>
<keyword evidence="2" id="KW-0687">Ribonucleoprotein</keyword>
<dbReference type="PROSITE" id="PS51186">
    <property type="entry name" value="GNAT"/>
    <property type="match status" value="1"/>
</dbReference>
<evidence type="ECO:0000313" key="3">
    <source>
        <dbReference type="Proteomes" id="UP000198972"/>
    </source>
</evidence>
<proteinExistence type="predicted"/>
<dbReference type="SUPFAM" id="SSF55729">
    <property type="entry name" value="Acyl-CoA N-acyltransferases (Nat)"/>
    <property type="match status" value="1"/>
</dbReference>
<dbReference type="InterPro" id="IPR000182">
    <property type="entry name" value="GNAT_dom"/>
</dbReference>
<dbReference type="Gene3D" id="3.40.630.30">
    <property type="match status" value="1"/>
</dbReference>
<dbReference type="InterPro" id="IPR016181">
    <property type="entry name" value="Acyl_CoA_acyltransferase"/>
</dbReference>
<dbReference type="RefSeq" id="WP_175471307.1">
    <property type="nucleotide sequence ID" value="NZ_FNBG01000003.1"/>
</dbReference>
<dbReference type="CDD" id="cd04301">
    <property type="entry name" value="NAT_SF"/>
    <property type="match status" value="1"/>
</dbReference>
<reference evidence="2 3" key="1">
    <citation type="submission" date="2016-10" db="EMBL/GenBank/DDBJ databases">
        <authorList>
            <person name="de Groot N.N."/>
        </authorList>
    </citation>
    <scope>NUCLEOTIDE SEQUENCE [LARGE SCALE GENOMIC DNA]</scope>
    <source>
        <strain evidence="2 3">DSM 28129</strain>
    </source>
</reference>
<dbReference type="Proteomes" id="UP000198972">
    <property type="component" value="Unassembled WGS sequence"/>
</dbReference>
<accession>A0A1G7GID1</accession>
<keyword evidence="2" id="KW-0689">Ribosomal protein</keyword>
<dbReference type="EMBL" id="FNBG01000003">
    <property type="protein sequence ID" value="SDE87928.1"/>
    <property type="molecule type" value="Genomic_DNA"/>
</dbReference>
<name>A0A1G7GID1_9BACL</name>
<dbReference type="GO" id="GO:0016747">
    <property type="term" value="F:acyltransferase activity, transferring groups other than amino-acyl groups"/>
    <property type="evidence" value="ECO:0007669"/>
    <property type="project" value="InterPro"/>
</dbReference>
<dbReference type="GO" id="GO:0005840">
    <property type="term" value="C:ribosome"/>
    <property type="evidence" value="ECO:0007669"/>
    <property type="project" value="UniProtKB-KW"/>
</dbReference>
<organism evidence="2 3">
    <name type="scientific">Fontibacillus panacisegetis</name>
    <dbReference type="NCBI Taxonomy" id="670482"/>
    <lineage>
        <taxon>Bacteria</taxon>
        <taxon>Bacillati</taxon>
        <taxon>Bacillota</taxon>
        <taxon>Bacilli</taxon>
        <taxon>Bacillales</taxon>
        <taxon>Paenibacillaceae</taxon>
        <taxon>Fontibacillus</taxon>
    </lineage>
</organism>
<dbReference type="Pfam" id="PF00583">
    <property type="entry name" value="Acetyltransf_1"/>
    <property type="match status" value="1"/>
</dbReference>
<dbReference type="AlphaFoldDB" id="A0A1G7GID1"/>
<protein>
    <submittedName>
        <fullName evidence="2">Ribosomal protein S18 acetylase RimI</fullName>
    </submittedName>
</protein>
<feature type="domain" description="N-acetyltransferase" evidence="1">
    <location>
        <begin position="15"/>
        <end position="177"/>
    </location>
</feature>
<sequence length="180" mass="21053">MDNYLDQISCEAGLFQIRQANSNDFDLIRSLLIEAASWMGTLSFQQWKPEQFTVEEVQSYFNSRDIYILCSNHEAVGMCTIQDDDPGYWGHLNEPGYSYLHRLTLRTSYRGKNLSKEIIYWAARRSKEQNRKGLRLDTAAQNDKLNSLYQKLGFEPKGKGQKGDRHYVLYEMNSKLYNQL</sequence>
<evidence type="ECO:0000259" key="1">
    <source>
        <dbReference type="PROSITE" id="PS51186"/>
    </source>
</evidence>
<keyword evidence="3" id="KW-1185">Reference proteome</keyword>
<gene>
    <name evidence="2" type="ORF">SAMN04488542_10370</name>
</gene>
<evidence type="ECO:0000313" key="2">
    <source>
        <dbReference type="EMBL" id="SDE87928.1"/>
    </source>
</evidence>